<dbReference type="AlphaFoldDB" id="A0AAE3TF38"/>
<dbReference type="InterPro" id="IPR002078">
    <property type="entry name" value="Sigma_54_int"/>
</dbReference>
<dbReference type="Gene3D" id="1.10.10.60">
    <property type="entry name" value="Homeodomain-like"/>
    <property type="match status" value="1"/>
</dbReference>
<sequence length="443" mass="50835">MQNPKILVIDDEQNILKTIELSLTANGYSPEVYSNPIDAIKRTKEIFFEVAFIDLKMQPLDGIATLEEIKKNSPDTTIILMTAHGSIESAVEAIKKGAHDYITKPFSHKEFIHYVEKAFEHHRLTKQIRGLTIQIQETFENETFVTTNQSTKKILSIAKEVADSNIPILIEGESGTGKELLAKYIHSNSQRKDNPFIAINCSAIPENLFESELFGHVKGAFTTAIKDRIGRLELADGGTLFLDEVADIPKQMQVKLLRFLQNMEFERVGESITRKVDVRIISATNRKVENDITSGHLREDFYYRIVGVRFNIPPLRERKDDIEVLLNYFISKYGNQRNITIQEEVKKLLLDYDWPGNVREFETVVKRLLVFAKDNIIKSDYLPEEIKNFFPKQTQLTTPQKIDELEKQHIIDVLKIAPTAKEAAKILGISETTLWRKRKQYGI</sequence>
<dbReference type="EMBL" id="JARGDL010000024">
    <property type="protein sequence ID" value="MDF1613022.1"/>
    <property type="molecule type" value="Genomic_DNA"/>
</dbReference>
<dbReference type="InterPro" id="IPR011006">
    <property type="entry name" value="CheY-like_superfamily"/>
</dbReference>
<dbReference type="InterPro" id="IPR002197">
    <property type="entry name" value="HTH_Fis"/>
</dbReference>
<gene>
    <name evidence="8" type="ORF">P0M35_12730</name>
</gene>
<dbReference type="SUPFAM" id="SSF52540">
    <property type="entry name" value="P-loop containing nucleoside triphosphate hydrolases"/>
    <property type="match status" value="1"/>
</dbReference>
<keyword evidence="1" id="KW-0547">Nucleotide-binding</keyword>
<dbReference type="InterPro" id="IPR003593">
    <property type="entry name" value="AAA+_ATPase"/>
</dbReference>
<dbReference type="Pfam" id="PF00158">
    <property type="entry name" value="Sigma54_activat"/>
    <property type="match status" value="1"/>
</dbReference>
<dbReference type="PANTHER" id="PTHR32071:SF119">
    <property type="entry name" value="SIGMA L-DEPENDENT TRANSCRIPTIONAL REGULATOR YPLP-RELATED"/>
    <property type="match status" value="1"/>
</dbReference>
<dbReference type="CDD" id="cd00009">
    <property type="entry name" value="AAA"/>
    <property type="match status" value="1"/>
</dbReference>
<dbReference type="Pfam" id="PF25601">
    <property type="entry name" value="AAA_lid_14"/>
    <property type="match status" value="1"/>
</dbReference>
<evidence type="ECO:0000259" key="7">
    <source>
        <dbReference type="PROSITE" id="PS50110"/>
    </source>
</evidence>
<feature type="modified residue" description="4-aspartylphosphate" evidence="5">
    <location>
        <position position="54"/>
    </location>
</feature>
<evidence type="ECO:0000259" key="6">
    <source>
        <dbReference type="PROSITE" id="PS50045"/>
    </source>
</evidence>
<dbReference type="Proteomes" id="UP001221302">
    <property type="component" value="Unassembled WGS sequence"/>
</dbReference>
<proteinExistence type="predicted"/>
<evidence type="ECO:0000256" key="1">
    <source>
        <dbReference type="ARBA" id="ARBA00022741"/>
    </source>
</evidence>
<dbReference type="SUPFAM" id="SSF46689">
    <property type="entry name" value="Homeodomain-like"/>
    <property type="match status" value="1"/>
</dbReference>
<feature type="domain" description="Sigma-54 factor interaction" evidence="6">
    <location>
        <begin position="144"/>
        <end position="370"/>
    </location>
</feature>
<comment type="caution">
    <text evidence="8">The sequence shown here is derived from an EMBL/GenBank/DDBJ whole genome shotgun (WGS) entry which is preliminary data.</text>
</comment>
<feature type="domain" description="Response regulatory" evidence="7">
    <location>
        <begin position="5"/>
        <end position="119"/>
    </location>
</feature>
<dbReference type="FunFam" id="3.40.50.300:FF:000006">
    <property type="entry name" value="DNA-binding transcriptional regulator NtrC"/>
    <property type="match status" value="1"/>
</dbReference>
<dbReference type="SMART" id="SM00382">
    <property type="entry name" value="AAA"/>
    <property type="match status" value="1"/>
</dbReference>
<keyword evidence="9" id="KW-1185">Reference proteome</keyword>
<accession>A0AAE3TF38</accession>
<keyword evidence="4" id="KW-0804">Transcription</keyword>
<dbReference type="GO" id="GO:0043565">
    <property type="term" value="F:sequence-specific DNA binding"/>
    <property type="evidence" value="ECO:0007669"/>
    <property type="project" value="InterPro"/>
</dbReference>
<dbReference type="PANTHER" id="PTHR32071">
    <property type="entry name" value="TRANSCRIPTIONAL REGULATORY PROTEIN"/>
    <property type="match status" value="1"/>
</dbReference>
<dbReference type="GO" id="GO:0005524">
    <property type="term" value="F:ATP binding"/>
    <property type="evidence" value="ECO:0007669"/>
    <property type="project" value="UniProtKB-KW"/>
</dbReference>
<dbReference type="PROSITE" id="PS00675">
    <property type="entry name" value="SIGMA54_INTERACT_1"/>
    <property type="match status" value="1"/>
</dbReference>
<dbReference type="InterPro" id="IPR025662">
    <property type="entry name" value="Sigma_54_int_dom_ATP-bd_1"/>
</dbReference>
<evidence type="ECO:0000256" key="4">
    <source>
        <dbReference type="ARBA" id="ARBA00023163"/>
    </source>
</evidence>
<organism evidence="8 9">
    <name type="scientific">Stygiobacter electus</name>
    <dbReference type="NCBI Taxonomy" id="3032292"/>
    <lineage>
        <taxon>Bacteria</taxon>
        <taxon>Pseudomonadati</taxon>
        <taxon>Ignavibacteriota</taxon>
        <taxon>Ignavibacteria</taxon>
        <taxon>Ignavibacteriales</taxon>
        <taxon>Melioribacteraceae</taxon>
        <taxon>Stygiobacter</taxon>
    </lineage>
</organism>
<name>A0AAE3TF38_9BACT</name>
<dbReference type="Gene3D" id="1.10.8.60">
    <property type="match status" value="1"/>
</dbReference>
<keyword evidence="3" id="KW-0805">Transcription regulation</keyword>
<dbReference type="PROSITE" id="PS50110">
    <property type="entry name" value="RESPONSE_REGULATORY"/>
    <property type="match status" value="1"/>
</dbReference>
<dbReference type="Pfam" id="PF00072">
    <property type="entry name" value="Response_reg"/>
    <property type="match status" value="1"/>
</dbReference>
<dbReference type="GO" id="GO:0000160">
    <property type="term" value="P:phosphorelay signal transduction system"/>
    <property type="evidence" value="ECO:0007669"/>
    <property type="project" value="InterPro"/>
</dbReference>
<evidence type="ECO:0000313" key="8">
    <source>
        <dbReference type="EMBL" id="MDF1613022.1"/>
    </source>
</evidence>
<dbReference type="Pfam" id="PF02954">
    <property type="entry name" value="HTH_8"/>
    <property type="match status" value="1"/>
</dbReference>
<evidence type="ECO:0000256" key="2">
    <source>
        <dbReference type="ARBA" id="ARBA00022840"/>
    </source>
</evidence>
<keyword evidence="5" id="KW-0597">Phosphoprotein</keyword>
<dbReference type="InterPro" id="IPR009057">
    <property type="entry name" value="Homeodomain-like_sf"/>
</dbReference>
<reference evidence="8" key="1">
    <citation type="submission" date="2023-03" db="EMBL/GenBank/DDBJ databases">
        <title>Stygiobacter electus gen. nov., sp. nov., facultatively anaerobic thermotolerant bacterium of the class Ignavibacteria from a well of Yessentuki mineral water deposit.</title>
        <authorList>
            <person name="Podosokorskaya O.A."/>
            <person name="Elcheninov A.G."/>
            <person name="Petrova N.F."/>
            <person name="Zavarzina D.G."/>
            <person name="Kublanov I.V."/>
            <person name="Merkel A.Y."/>
        </authorList>
    </citation>
    <scope>NUCLEOTIDE SEQUENCE</scope>
    <source>
        <strain evidence="8">09-Me</strain>
    </source>
</reference>
<dbReference type="InterPro" id="IPR025943">
    <property type="entry name" value="Sigma_54_int_dom_ATP-bd_2"/>
</dbReference>
<dbReference type="Gene3D" id="3.40.50.300">
    <property type="entry name" value="P-loop containing nucleotide triphosphate hydrolases"/>
    <property type="match status" value="1"/>
</dbReference>
<dbReference type="SUPFAM" id="SSF52172">
    <property type="entry name" value="CheY-like"/>
    <property type="match status" value="1"/>
</dbReference>
<dbReference type="PROSITE" id="PS50045">
    <property type="entry name" value="SIGMA54_INTERACT_4"/>
    <property type="match status" value="1"/>
</dbReference>
<dbReference type="InterPro" id="IPR001789">
    <property type="entry name" value="Sig_transdc_resp-reg_receiver"/>
</dbReference>
<evidence type="ECO:0000313" key="9">
    <source>
        <dbReference type="Proteomes" id="UP001221302"/>
    </source>
</evidence>
<keyword evidence="2" id="KW-0067">ATP-binding</keyword>
<evidence type="ECO:0000256" key="5">
    <source>
        <dbReference type="PROSITE-ProRule" id="PRU00169"/>
    </source>
</evidence>
<protein>
    <submittedName>
        <fullName evidence="8">Sigma-54 dependent transcriptional regulator</fullName>
    </submittedName>
</protein>
<dbReference type="SMART" id="SM00448">
    <property type="entry name" value="REC"/>
    <property type="match status" value="1"/>
</dbReference>
<dbReference type="RefSeq" id="WP_321536793.1">
    <property type="nucleotide sequence ID" value="NZ_JARGDL010000024.1"/>
</dbReference>
<dbReference type="Gene3D" id="3.40.50.2300">
    <property type="match status" value="1"/>
</dbReference>
<dbReference type="InterPro" id="IPR027417">
    <property type="entry name" value="P-loop_NTPase"/>
</dbReference>
<dbReference type="PROSITE" id="PS00676">
    <property type="entry name" value="SIGMA54_INTERACT_2"/>
    <property type="match status" value="1"/>
</dbReference>
<dbReference type="GO" id="GO:0006355">
    <property type="term" value="P:regulation of DNA-templated transcription"/>
    <property type="evidence" value="ECO:0007669"/>
    <property type="project" value="InterPro"/>
</dbReference>
<dbReference type="InterPro" id="IPR058031">
    <property type="entry name" value="AAA_lid_NorR"/>
</dbReference>
<evidence type="ECO:0000256" key="3">
    <source>
        <dbReference type="ARBA" id="ARBA00023015"/>
    </source>
</evidence>